<evidence type="ECO:0000256" key="6">
    <source>
        <dbReference type="ARBA" id="ARBA00023157"/>
    </source>
</evidence>
<evidence type="ECO:0000313" key="9">
    <source>
        <dbReference type="EMBL" id="KAK7828856.1"/>
    </source>
</evidence>
<comment type="caution">
    <text evidence="9">The sequence shown here is derived from an EMBL/GenBank/DDBJ whole genome shotgun (WGS) entry which is preliminary data.</text>
</comment>
<evidence type="ECO:0000256" key="2">
    <source>
        <dbReference type="ARBA" id="ARBA00009178"/>
    </source>
</evidence>
<dbReference type="AlphaFoldDB" id="A0AAW0JRI1"/>
<dbReference type="EMBL" id="PKMF04000493">
    <property type="protein sequence ID" value="KAK7828856.1"/>
    <property type="molecule type" value="Genomic_DNA"/>
</dbReference>
<comment type="similarity">
    <text evidence="2">Belongs to the plant rapid alkalinization factor (RALF) family.</text>
</comment>
<dbReference type="GO" id="GO:0005576">
    <property type="term" value="C:extracellular region"/>
    <property type="evidence" value="ECO:0007669"/>
    <property type="project" value="UniProtKB-SubCell"/>
</dbReference>
<evidence type="ECO:0000256" key="5">
    <source>
        <dbReference type="ARBA" id="ARBA00022729"/>
    </source>
</evidence>
<comment type="subcellular location">
    <subcellularLocation>
        <location evidence="1">Secreted</location>
    </subcellularLocation>
</comment>
<feature type="region of interest" description="Disordered" evidence="7">
    <location>
        <begin position="39"/>
        <end position="91"/>
    </location>
</feature>
<keyword evidence="10" id="KW-1185">Reference proteome</keyword>
<organism evidence="9 10">
    <name type="scientific">Quercus suber</name>
    <name type="common">Cork oak</name>
    <dbReference type="NCBI Taxonomy" id="58331"/>
    <lineage>
        <taxon>Eukaryota</taxon>
        <taxon>Viridiplantae</taxon>
        <taxon>Streptophyta</taxon>
        <taxon>Embryophyta</taxon>
        <taxon>Tracheophyta</taxon>
        <taxon>Spermatophyta</taxon>
        <taxon>Magnoliopsida</taxon>
        <taxon>eudicotyledons</taxon>
        <taxon>Gunneridae</taxon>
        <taxon>Pentapetalae</taxon>
        <taxon>rosids</taxon>
        <taxon>fabids</taxon>
        <taxon>Fagales</taxon>
        <taxon>Fagaceae</taxon>
        <taxon>Quercus</taxon>
    </lineage>
</organism>
<dbReference type="Proteomes" id="UP000237347">
    <property type="component" value="Unassembled WGS sequence"/>
</dbReference>
<accession>A0AAW0JRI1</accession>
<evidence type="ECO:0000313" key="10">
    <source>
        <dbReference type="Proteomes" id="UP000237347"/>
    </source>
</evidence>
<evidence type="ECO:0000256" key="8">
    <source>
        <dbReference type="SAM" id="SignalP"/>
    </source>
</evidence>
<reference evidence="9 10" key="1">
    <citation type="journal article" date="2018" name="Sci. Data">
        <title>The draft genome sequence of cork oak.</title>
        <authorList>
            <person name="Ramos A.M."/>
            <person name="Usie A."/>
            <person name="Barbosa P."/>
            <person name="Barros P.M."/>
            <person name="Capote T."/>
            <person name="Chaves I."/>
            <person name="Simoes F."/>
            <person name="Abreu I."/>
            <person name="Carrasquinho I."/>
            <person name="Faro C."/>
            <person name="Guimaraes J.B."/>
            <person name="Mendonca D."/>
            <person name="Nobrega F."/>
            <person name="Rodrigues L."/>
            <person name="Saibo N.J.M."/>
            <person name="Varela M.C."/>
            <person name="Egas C."/>
            <person name="Matos J."/>
            <person name="Miguel C.M."/>
            <person name="Oliveira M.M."/>
            <person name="Ricardo C.P."/>
            <person name="Goncalves S."/>
        </authorList>
    </citation>
    <scope>NUCLEOTIDE SEQUENCE [LARGE SCALE GENOMIC DNA]</scope>
    <source>
        <strain evidence="10">cv. HL8</strain>
    </source>
</reference>
<evidence type="ECO:0000256" key="4">
    <source>
        <dbReference type="ARBA" id="ARBA00022702"/>
    </source>
</evidence>
<dbReference type="InterPro" id="IPR008801">
    <property type="entry name" value="RALF"/>
</dbReference>
<dbReference type="Pfam" id="PF05498">
    <property type="entry name" value="RALF"/>
    <property type="match status" value="1"/>
</dbReference>
<keyword evidence="3" id="KW-0964">Secreted</keyword>
<feature type="compositionally biased region" description="Basic and acidic residues" evidence="7">
    <location>
        <begin position="77"/>
        <end position="91"/>
    </location>
</feature>
<dbReference type="Gramene" id="rna-CFP56_18156">
    <property type="protein sequence ID" value="cds-POF02030.1"/>
    <property type="gene ID" value="gene-CFP56_18156"/>
</dbReference>
<evidence type="ECO:0000256" key="3">
    <source>
        <dbReference type="ARBA" id="ARBA00022525"/>
    </source>
</evidence>
<name>A0AAW0JRI1_QUESU</name>
<evidence type="ECO:0000256" key="1">
    <source>
        <dbReference type="ARBA" id="ARBA00004613"/>
    </source>
</evidence>
<keyword evidence="6" id="KW-1015">Disulfide bond</keyword>
<dbReference type="GO" id="GO:0005179">
    <property type="term" value="F:hormone activity"/>
    <property type="evidence" value="ECO:0007669"/>
    <property type="project" value="UniProtKB-KW"/>
</dbReference>
<sequence>MAQYSNMKSRLLFMALIGMFTLTHVKAARPNGLNVIDQLGDPYPTPKLPTDQNPIPANPYSRGCSRITRCRGNPPLRDGRFEQTKMGLREF</sequence>
<evidence type="ECO:0000256" key="7">
    <source>
        <dbReference type="SAM" id="MobiDB-lite"/>
    </source>
</evidence>
<feature type="chain" id="PRO_5043810561" evidence="8">
    <location>
        <begin position="28"/>
        <end position="91"/>
    </location>
</feature>
<proteinExistence type="inferred from homology"/>
<gene>
    <name evidence="9" type="ORF">CFP56_029890</name>
</gene>
<dbReference type="GO" id="GO:0040008">
    <property type="term" value="P:regulation of growth"/>
    <property type="evidence" value="ECO:0007669"/>
    <property type="project" value="UniProtKB-ARBA"/>
</dbReference>
<protein>
    <submittedName>
        <fullName evidence="9">Uncharacterized protein</fullName>
    </submittedName>
</protein>
<feature type="signal peptide" evidence="8">
    <location>
        <begin position="1"/>
        <end position="27"/>
    </location>
</feature>
<keyword evidence="5 8" id="KW-0732">Signal</keyword>
<keyword evidence="4" id="KW-0372">Hormone</keyword>